<gene>
    <name evidence="2" type="ORF">FB471_2580</name>
</gene>
<proteinExistence type="predicted"/>
<evidence type="ECO:0000313" key="3">
    <source>
        <dbReference type="Proteomes" id="UP000320876"/>
    </source>
</evidence>
<dbReference type="OrthoDB" id="3821392at2"/>
<feature type="compositionally biased region" description="Low complexity" evidence="1">
    <location>
        <begin position="41"/>
        <end position="62"/>
    </location>
</feature>
<sequence>MSAACLLMLGVVGLGADSPEAGSAEPRYDRAGPAEPAELVGPAGTAEPRGGTAPAAGTAVEGNFPPGPGLRYSFWVDTKSRVEKLDSELDFPRGHFDLVVPITSDPPPVPIRGNLTLPSTEGYFVTFGFMPVTNTVEMIPDGESEGTIEVKFGPPGDDEDEDILPLPRARTKLTLELFLELSDVRVDGKALDVGPNCRTADPLTIVIESTVYLQAQDPGQQPPATDTTSTFALPPLSGCGATEDLDPLLTGLISGPGNDLFTRLSIRCSPASDPTC</sequence>
<evidence type="ECO:0000313" key="2">
    <source>
        <dbReference type="EMBL" id="TQJ02834.1"/>
    </source>
</evidence>
<dbReference type="AlphaFoldDB" id="A0A542DIL2"/>
<dbReference type="EMBL" id="VFML01000001">
    <property type="protein sequence ID" value="TQJ02834.1"/>
    <property type="molecule type" value="Genomic_DNA"/>
</dbReference>
<name>A0A542DIL2_AMYCI</name>
<accession>A0A542DIL2</accession>
<protein>
    <submittedName>
        <fullName evidence="2">Uncharacterized protein</fullName>
    </submittedName>
</protein>
<keyword evidence="3" id="KW-1185">Reference proteome</keyword>
<reference evidence="2 3" key="1">
    <citation type="submission" date="2019-06" db="EMBL/GenBank/DDBJ databases">
        <title>Sequencing the genomes of 1000 actinobacteria strains.</title>
        <authorList>
            <person name="Klenk H.-P."/>
        </authorList>
    </citation>
    <scope>NUCLEOTIDE SEQUENCE [LARGE SCALE GENOMIC DNA]</scope>
    <source>
        <strain evidence="2 3">DSM 45679</strain>
    </source>
</reference>
<dbReference type="Proteomes" id="UP000320876">
    <property type="component" value="Unassembled WGS sequence"/>
</dbReference>
<organism evidence="2 3">
    <name type="scientific">Amycolatopsis cihanbeyliensis</name>
    <dbReference type="NCBI Taxonomy" id="1128664"/>
    <lineage>
        <taxon>Bacteria</taxon>
        <taxon>Bacillati</taxon>
        <taxon>Actinomycetota</taxon>
        <taxon>Actinomycetes</taxon>
        <taxon>Pseudonocardiales</taxon>
        <taxon>Pseudonocardiaceae</taxon>
        <taxon>Amycolatopsis</taxon>
    </lineage>
</organism>
<feature type="region of interest" description="Disordered" evidence="1">
    <location>
        <begin position="18"/>
        <end position="64"/>
    </location>
</feature>
<comment type="caution">
    <text evidence="2">The sequence shown here is derived from an EMBL/GenBank/DDBJ whole genome shotgun (WGS) entry which is preliminary data.</text>
</comment>
<evidence type="ECO:0000256" key="1">
    <source>
        <dbReference type="SAM" id="MobiDB-lite"/>
    </source>
</evidence>